<sequence>MRKLFILLFTLSNFIVFSQYSKGKITFNNGDELIGLIKITKGDDVKFKSDNDSKVIEYDDDLIKSFEFTENGILRKYIYSETIHLDNEKSRTDKWNKLLEVIVEGKVSLFRYVTSVNNMGHVSYYLKKESDKLPVFYYGEGYFYKQKFIPFVSKYFSDCKNLVAKVKSKELKHKEFEKVVEFYNNECK</sequence>
<dbReference type="EMBL" id="FQZH01000002">
    <property type="protein sequence ID" value="SHJ17900.1"/>
    <property type="molecule type" value="Genomic_DNA"/>
</dbReference>
<evidence type="ECO:0000313" key="1">
    <source>
        <dbReference type="EMBL" id="SHJ17900.1"/>
    </source>
</evidence>
<proteinExistence type="predicted"/>
<dbReference type="Proteomes" id="UP000184232">
    <property type="component" value="Unassembled WGS sequence"/>
</dbReference>
<organism evidence="1 2">
    <name type="scientific">Flavobacterium haoranii</name>
    <dbReference type="NCBI Taxonomy" id="683124"/>
    <lineage>
        <taxon>Bacteria</taxon>
        <taxon>Pseudomonadati</taxon>
        <taxon>Bacteroidota</taxon>
        <taxon>Flavobacteriia</taxon>
        <taxon>Flavobacteriales</taxon>
        <taxon>Flavobacteriaceae</taxon>
        <taxon>Flavobacterium</taxon>
    </lineage>
</organism>
<dbReference type="AlphaFoldDB" id="A0A1M6H6S6"/>
<dbReference type="STRING" id="683124.SAMN05444337_1448"/>
<accession>A0A1M6H6S6</accession>
<name>A0A1M6H6S6_9FLAO</name>
<reference evidence="1 2" key="1">
    <citation type="submission" date="2016-11" db="EMBL/GenBank/DDBJ databases">
        <authorList>
            <person name="Jaros S."/>
            <person name="Januszkiewicz K."/>
            <person name="Wedrychowicz H."/>
        </authorList>
    </citation>
    <scope>NUCLEOTIDE SEQUENCE [LARGE SCALE GENOMIC DNA]</scope>
    <source>
        <strain evidence="1 2">DSM 22807</strain>
    </source>
</reference>
<keyword evidence="2" id="KW-1185">Reference proteome</keyword>
<dbReference type="RefSeq" id="WP_072783521.1">
    <property type="nucleotide sequence ID" value="NZ_CP045292.1"/>
</dbReference>
<protein>
    <submittedName>
        <fullName evidence="1">Uncharacterized protein</fullName>
    </submittedName>
</protein>
<evidence type="ECO:0000313" key="2">
    <source>
        <dbReference type="Proteomes" id="UP000184232"/>
    </source>
</evidence>
<gene>
    <name evidence="1" type="ORF">SAMN05444337_1448</name>
</gene>
<dbReference type="OrthoDB" id="1117699at2"/>